<dbReference type="InterPro" id="IPR050438">
    <property type="entry name" value="LMW_PTPase"/>
</dbReference>
<dbReference type="GO" id="GO:0004725">
    <property type="term" value="F:protein tyrosine phosphatase activity"/>
    <property type="evidence" value="ECO:0007669"/>
    <property type="project" value="UniProtKB-EC"/>
</dbReference>
<evidence type="ECO:0000313" key="4">
    <source>
        <dbReference type="EMBL" id="MCZ9305102.1"/>
    </source>
</evidence>
<dbReference type="SUPFAM" id="SSF52788">
    <property type="entry name" value="Phosphotyrosine protein phosphatases I"/>
    <property type="match status" value="2"/>
</dbReference>
<dbReference type="InterPro" id="IPR023485">
    <property type="entry name" value="Ptyr_pPase"/>
</dbReference>
<dbReference type="RefSeq" id="WP_269954915.1">
    <property type="nucleotide sequence ID" value="NZ_JAKMUV010000005.1"/>
</dbReference>
<dbReference type="PANTHER" id="PTHR11717:SF7">
    <property type="entry name" value="LOW MOLECULAR WEIGHT PHOSPHOTYROSINE PROTEIN PHOSPHATASE"/>
    <property type="match status" value="1"/>
</dbReference>
<dbReference type="Proteomes" id="UP001146505">
    <property type="component" value="Unassembled WGS sequence"/>
</dbReference>
<dbReference type="EMBL" id="JAKMUV010000005">
    <property type="protein sequence ID" value="MCZ9305102.1"/>
    <property type="molecule type" value="Genomic_DNA"/>
</dbReference>
<keyword evidence="5" id="KW-1185">Reference proteome</keyword>
<feature type="region of interest" description="Disordered" evidence="2">
    <location>
        <begin position="30"/>
        <end position="64"/>
    </location>
</feature>
<dbReference type="Pfam" id="PF01451">
    <property type="entry name" value="LMWPc"/>
    <property type="match status" value="2"/>
</dbReference>
<gene>
    <name evidence="4" type="ORF">L8U58_06085</name>
</gene>
<organism evidence="4 5">
    <name type="scientific">Corynebacterium macclintockiae</name>
    <dbReference type="NCBI Taxonomy" id="2913501"/>
    <lineage>
        <taxon>Bacteria</taxon>
        <taxon>Bacillati</taxon>
        <taxon>Actinomycetota</taxon>
        <taxon>Actinomycetes</taxon>
        <taxon>Mycobacteriales</taxon>
        <taxon>Corynebacteriaceae</taxon>
        <taxon>Corynebacterium</taxon>
    </lineage>
</organism>
<reference evidence="4" key="1">
    <citation type="submission" date="2022-02" db="EMBL/GenBank/DDBJ databases">
        <title>Corynebacterium sp. from urogenital microbiome.</title>
        <authorList>
            <person name="Cappelli E.A."/>
            <person name="Ribeiro T.G."/>
            <person name="Peixe L."/>
        </authorList>
    </citation>
    <scope>NUCLEOTIDE SEQUENCE</scope>
    <source>
        <strain evidence="4">C9Ua_112</strain>
    </source>
</reference>
<accession>A0A9X3M720</accession>
<name>A0A9X3M720_9CORY</name>
<dbReference type="Gene3D" id="3.40.50.2300">
    <property type="match status" value="1"/>
</dbReference>
<dbReference type="CDD" id="cd16343">
    <property type="entry name" value="LMWPTP"/>
    <property type="match status" value="1"/>
</dbReference>
<dbReference type="GeneID" id="301813112"/>
<dbReference type="SMART" id="SM00226">
    <property type="entry name" value="LMWPc"/>
    <property type="match status" value="1"/>
</dbReference>
<dbReference type="EC" id="3.1.3.48" evidence="1"/>
<dbReference type="AlphaFoldDB" id="A0A9X3M720"/>
<dbReference type="PANTHER" id="PTHR11717">
    <property type="entry name" value="LOW MOLECULAR WEIGHT PROTEIN TYROSINE PHOSPHATASE"/>
    <property type="match status" value="1"/>
</dbReference>
<evidence type="ECO:0000313" key="5">
    <source>
        <dbReference type="Proteomes" id="UP001146505"/>
    </source>
</evidence>
<evidence type="ECO:0000256" key="1">
    <source>
        <dbReference type="ARBA" id="ARBA00013064"/>
    </source>
</evidence>
<feature type="domain" description="Phosphotyrosine protein phosphatase I" evidence="3">
    <location>
        <begin position="1"/>
        <end position="180"/>
    </location>
</feature>
<feature type="compositionally biased region" description="Low complexity" evidence="2">
    <location>
        <begin position="35"/>
        <end position="46"/>
    </location>
</feature>
<evidence type="ECO:0000259" key="3">
    <source>
        <dbReference type="SMART" id="SM00226"/>
    </source>
</evidence>
<evidence type="ECO:0000256" key="2">
    <source>
        <dbReference type="SAM" id="MobiDB-lite"/>
    </source>
</evidence>
<dbReference type="InterPro" id="IPR036196">
    <property type="entry name" value="Ptyr_pPase_sf"/>
</dbReference>
<proteinExistence type="predicted"/>
<sequence length="187" mass="19116">MHITVVCTGNICRSPMGEVILRAGLEDAGIATSHSPESGTSLESGPSPEPGPSPAAETAGSADAPVTLNSCGLGGWHIGDGADGRAVDELASLGYDGTAHRAAQLGSEHMGADLFLAMDDGHVRGLRSAGVDPGRIRLFRSFDANSPAGAEVADPYYGSRSDFTEVGQQIEAAVPGIVAYVQEKLGR</sequence>
<comment type="caution">
    <text evidence="4">The sequence shown here is derived from an EMBL/GenBank/DDBJ whole genome shotgun (WGS) entry which is preliminary data.</text>
</comment>
<protein>
    <recommendedName>
        <fullName evidence="1">protein-tyrosine-phosphatase</fullName>
        <ecNumber evidence="1">3.1.3.48</ecNumber>
    </recommendedName>
</protein>